<comment type="caution">
    <text evidence="2">The sequence shown here is derived from an EMBL/GenBank/DDBJ whole genome shotgun (WGS) entry which is preliminary data.</text>
</comment>
<dbReference type="InterPro" id="IPR029068">
    <property type="entry name" value="Glyas_Bleomycin-R_OHBP_Dase"/>
</dbReference>
<accession>A0ABS7ABW0</accession>
<proteinExistence type="predicted"/>
<dbReference type="InterPro" id="IPR004360">
    <property type="entry name" value="Glyas_Fos-R_dOase_dom"/>
</dbReference>
<dbReference type="SUPFAM" id="SSF54593">
    <property type="entry name" value="Glyoxalase/Bleomycin resistance protein/Dihydroxybiphenyl dioxygenase"/>
    <property type="match status" value="1"/>
</dbReference>
<dbReference type="Pfam" id="PF00903">
    <property type="entry name" value="Glyoxalase"/>
    <property type="match status" value="1"/>
</dbReference>
<protein>
    <submittedName>
        <fullName evidence="2">VOC family protein</fullName>
    </submittedName>
</protein>
<dbReference type="Gene3D" id="3.30.720.110">
    <property type="match status" value="1"/>
</dbReference>
<feature type="domain" description="VOC" evidence="1">
    <location>
        <begin position="8"/>
        <end position="149"/>
    </location>
</feature>
<evidence type="ECO:0000313" key="3">
    <source>
        <dbReference type="Proteomes" id="UP001196565"/>
    </source>
</evidence>
<dbReference type="Proteomes" id="UP001196565">
    <property type="component" value="Unassembled WGS sequence"/>
</dbReference>
<evidence type="ECO:0000259" key="1">
    <source>
        <dbReference type="PROSITE" id="PS51819"/>
    </source>
</evidence>
<sequence length="176" mass="19096">MAIVGRQAVGQIGVTLIVRDVAAAADFYRDVFGAEEVERSFRLAPTDAPGDEATAAELRLSGAYLIVAKENPRWREAPRPDWPRSPASAGATSVGVTLYVDDVDEVFARAVAAGVRALGGTGTVEATFWGDRHIQFHDPFGHLWRVMTRIEDVEATELPARFAAERAAHRRARGLA</sequence>
<evidence type="ECO:0000313" key="2">
    <source>
        <dbReference type="EMBL" id="MBW6399787.1"/>
    </source>
</evidence>
<dbReference type="PANTHER" id="PTHR34109">
    <property type="entry name" value="BNAUNNG04460D PROTEIN-RELATED"/>
    <property type="match status" value="1"/>
</dbReference>
<dbReference type="PANTHER" id="PTHR34109:SF1">
    <property type="entry name" value="VOC DOMAIN-CONTAINING PROTEIN"/>
    <property type="match status" value="1"/>
</dbReference>
<name>A0ABS7ABW0_9PROT</name>
<dbReference type="InterPro" id="IPR037523">
    <property type="entry name" value="VOC_core"/>
</dbReference>
<dbReference type="Gene3D" id="3.30.720.120">
    <property type="match status" value="1"/>
</dbReference>
<organism evidence="2 3">
    <name type="scientific">Roseomonas alba</name>
    <dbReference type="NCBI Taxonomy" id="2846776"/>
    <lineage>
        <taxon>Bacteria</taxon>
        <taxon>Pseudomonadati</taxon>
        <taxon>Pseudomonadota</taxon>
        <taxon>Alphaproteobacteria</taxon>
        <taxon>Acetobacterales</taxon>
        <taxon>Roseomonadaceae</taxon>
        <taxon>Roseomonas</taxon>
    </lineage>
</organism>
<gene>
    <name evidence="2" type="ORF">KPL78_18145</name>
</gene>
<dbReference type="RefSeq" id="WP_219764382.1">
    <property type="nucleotide sequence ID" value="NZ_JAHYBZ010000006.1"/>
</dbReference>
<dbReference type="PROSITE" id="PS51819">
    <property type="entry name" value="VOC"/>
    <property type="match status" value="1"/>
</dbReference>
<dbReference type="EMBL" id="JAHYBZ010000006">
    <property type="protein sequence ID" value="MBW6399787.1"/>
    <property type="molecule type" value="Genomic_DNA"/>
</dbReference>
<reference evidence="2 3" key="1">
    <citation type="submission" date="2021-07" db="EMBL/GenBank/DDBJ databases">
        <authorList>
            <person name="So Y."/>
        </authorList>
    </citation>
    <scope>NUCLEOTIDE SEQUENCE [LARGE SCALE GENOMIC DNA]</scope>
    <source>
        <strain evidence="2 3">HJA6</strain>
    </source>
</reference>
<keyword evidence="3" id="KW-1185">Reference proteome</keyword>